<evidence type="ECO:0000313" key="3">
    <source>
        <dbReference type="Proteomes" id="UP001156441"/>
    </source>
</evidence>
<sequence length="87" mass="9462">MLSHHEDRSLRAIEQWFESDDPALARMFRTHEEPAKLHQHRVARIAVGLAGGITFAIGALATVGVLVVLGTLLISVGVCLHLVARKS</sequence>
<dbReference type="Pfam" id="PF11239">
    <property type="entry name" value="DUF3040"/>
    <property type="match status" value="1"/>
</dbReference>
<dbReference type="EMBL" id="JAFFZE010000014">
    <property type="protein sequence ID" value="MCT2584863.1"/>
    <property type="molecule type" value="Genomic_DNA"/>
</dbReference>
<keyword evidence="3" id="KW-1185">Reference proteome</keyword>
<evidence type="ECO:0000313" key="2">
    <source>
        <dbReference type="EMBL" id="MCT2584863.1"/>
    </source>
</evidence>
<dbReference type="Proteomes" id="UP001156441">
    <property type="component" value="Unassembled WGS sequence"/>
</dbReference>
<organism evidence="2 3">
    <name type="scientific">Actinophytocola gossypii</name>
    <dbReference type="NCBI Taxonomy" id="2812003"/>
    <lineage>
        <taxon>Bacteria</taxon>
        <taxon>Bacillati</taxon>
        <taxon>Actinomycetota</taxon>
        <taxon>Actinomycetes</taxon>
        <taxon>Pseudonocardiales</taxon>
        <taxon>Pseudonocardiaceae</taxon>
    </lineage>
</organism>
<protein>
    <submittedName>
        <fullName evidence="2">DUF3040 domain-containing protein</fullName>
    </submittedName>
</protein>
<accession>A0ABT2JAG0</accession>
<keyword evidence="1" id="KW-1133">Transmembrane helix</keyword>
<dbReference type="InterPro" id="IPR021401">
    <property type="entry name" value="DUF3040"/>
</dbReference>
<keyword evidence="1" id="KW-0812">Transmembrane</keyword>
<reference evidence="2 3" key="1">
    <citation type="submission" date="2021-02" db="EMBL/GenBank/DDBJ databases">
        <title>Actinophytocola xerophila sp. nov., isolated from soil of cotton cropping field.</title>
        <authorList>
            <person name="Huang R."/>
            <person name="Chen X."/>
            <person name="Ge X."/>
            <person name="Liu W."/>
        </authorList>
    </citation>
    <scope>NUCLEOTIDE SEQUENCE [LARGE SCALE GENOMIC DNA]</scope>
    <source>
        <strain evidence="2 3">S1-96</strain>
    </source>
</reference>
<proteinExistence type="predicted"/>
<gene>
    <name evidence="2" type="ORF">JT362_17240</name>
</gene>
<name>A0ABT2JAG0_9PSEU</name>
<keyword evidence="1" id="KW-0472">Membrane</keyword>
<dbReference type="RefSeq" id="WP_260192260.1">
    <property type="nucleotide sequence ID" value="NZ_JAFFZE010000014.1"/>
</dbReference>
<comment type="caution">
    <text evidence="2">The sequence shown here is derived from an EMBL/GenBank/DDBJ whole genome shotgun (WGS) entry which is preliminary data.</text>
</comment>
<evidence type="ECO:0000256" key="1">
    <source>
        <dbReference type="SAM" id="Phobius"/>
    </source>
</evidence>
<feature type="transmembrane region" description="Helical" evidence="1">
    <location>
        <begin position="42"/>
        <end position="60"/>
    </location>
</feature>